<protein>
    <submittedName>
        <fullName evidence="7">Cytochrome P450</fullName>
    </submittedName>
</protein>
<keyword evidence="6" id="KW-0472">Membrane</keyword>
<dbReference type="KEGG" id="psco:LY89DRAFT_674042"/>
<dbReference type="PANTHER" id="PTHR24305">
    <property type="entry name" value="CYTOCHROME P450"/>
    <property type="match status" value="1"/>
</dbReference>
<dbReference type="InterPro" id="IPR050121">
    <property type="entry name" value="Cytochrome_P450_monoxygenase"/>
</dbReference>
<dbReference type="Gene3D" id="1.10.630.10">
    <property type="entry name" value="Cytochrome P450"/>
    <property type="match status" value="1"/>
</dbReference>
<proteinExistence type="inferred from homology"/>
<dbReference type="PRINTS" id="PR00463">
    <property type="entry name" value="EP450I"/>
</dbReference>
<dbReference type="GO" id="GO:0004497">
    <property type="term" value="F:monooxygenase activity"/>
    <property type="evidence" value="ECO:0007669"/>
    <property type="project" value="UniProtKB-KW"/>
</dbReference>
<keyword evidence="8" id="KW-1185">Reference proteome</keyword>
<evidence type="ECO:0000313" key="7">
    <source>
        <dbReference type="EMBL" id="KUJ11448.1"/>
    </source>
</evidence>
<dbReference type="InParanoid" id="A0A194WU12"/>
<name>A0A194WU12_MOLSC</name>
<accession>A0A194WU12</accession>
<dbReference type="PROSITE" id="PS00086">
    <property type="entry name" value="CYTOCHROME_P450"/>
    <property type="match status" value="1"/>
</dbReference>
<organism evidence="7 8">
    <name type="scientific">Mollisia scopiformis</name>
    <name type="common">Conifer needle endophyte fungus</name>
    <name type="synonym">Phialocephala scopiformis</name>
    <dbReference type="NCBI Taxonomy" id="149040"/>
    <lineage>
        <taxon>Eukaryota</taxon>
        <taxon>Fungi</taxon>
        <taxon>Dikarya</taxon>
        <taxon>Ascomycota</taxon>
        <taxon>Pezizomycotina</taxon>
        <taxon>Leotiomycetes</taxon>
        <taxon>Helotiales</taxon>
        <taxon>Mollisiaceae</taxon>
        <taxon>Mollisia</taxon>
    </lineage>
</organism>
<dbReference type="PANTHER" id="PTHR24305:SF226">
    <property type="entry name" value="CYTOCHROME P450 MONOOXYGENASE"/>
    <property type="match status" value="1"/>
</dbReference>
<dbReference type="RefSeq" id="XP_018065803.1">
    <property type="nucleotide sequence ID" value="XM_018213408.1"/>
</dbReference>
<dbReference type="GO" id="GO:0016705">
    <property type="term" value="F:oxidoreductase activity, acting on paired donors, with incorporation or reduction of molecular oxygen"/>
    <property type="evidence" value="ECO:0007669"/>
    <property type="project" value="InterPro"/>
</dbReference>
<dbReference type="InterPro" id="IPR001128">
    <property type="entry name" value="Cyt_P450"/>
</dbReference>
<evidence type="ECO:0000256" key="4">
    <source>
        <dbReference type="PIRSR" id="PIRSR602401-1"/>
    </source>
</evidence>
<dbReference type="STRING" id="149040.A0A194WU12"/>
<sequence>MSFKNIALVVARYLLYAFVVRCVLIYSYRLIYHPCHSYPGPFTAKFTDWYGAFHAFFRRLHLVTYRDHQKYGTAIRHGPNKLVFNSVTALHDIYQSERLYKSRSYLVTQPVAGVYNLFNVLDKRSHRIKRRIIGQGINDRSARQFEPDMIKHVDIFIQQLLNSSGKTGAAVNMTKRCKYLGIDVIGQLGFGSTLDLQTDSKNHFVLKGLETSNFRSNLYIQFPLLKKVGMELLLYPFILTRQMKYYTLIRDLVLARRSQGKHARKDLYSFIADLKDPETGEGMRLRNLWSEAAFFIPADQCHQILSPMGLATTRNRRTNTSTGGDTTSTALSATFFYLSRYPECYKKLAKEIRSTFSDGTDIKSSPALAGCSYLRACIDESLRMTPPISTTLWRELPADDKEPFLVDGHVIPPGTQLGVNMYAIHHNEAYFPNLFTFQPERWLFPDESHMDEEAKLAKRRMYDAFSPFSIGSRGCAGKAMAYMEISLALAKTLWYLDFERPSGKEDKVGEGIPGNRHGRGRKLEFQGKDQFGSLHDGPFLVFRPRADVQKELDDLSRLESLVDG</sequence>
<keyword evidence="6" id="KW-0812">Transmembrane</keyword>
<keyword evidence="5" id="KW-0503">Monooxygenase</keyword>
<dbReference type="Pfam" id="PF00067">
    <property type="entry name" value="p450"/>
    <property type="match status" value="1"/>
</dbReference>
<dbReference type="InterPro" id="IPR002401">
    <property type="entry name" value="Cyt_P450_E_grp-I"/>
</dbReference>
<dbReference type="GeneID" id="28823134"/>
<keyword evidence="2 4" id="KW-0479">Metal-binding</keyword>
<reference evidence="7 8" key="1">
    <citation type="submission" date="2015-10" db="EMBL/GenBank/DDBJ databases">
        <title>Full genome of DAOMC 229536 Phialocephala scopiformis, a fungal endophyte of spruce producing the potent anti-insectan compound rugulosin.</title>
        <authorList>
            <consortium name="DOE Joint Genome Institute"/>
            <person name="Walker A.K."/>
            <person name="Frasz S.L."/>
            <person name="Seifert K.A."/>
            <person name="Miller J.D."/>
            <person name="Mondo S.J."/>
            <person name="Labutti K."/>
            <person name="Lipzen A."/>
            <person name="Dockter R."/>
            <person name="Kennedy M."/>
            <person name="Grigoriev I.V."/>
            <person name="Spatafora J.W."/>
        </authorList>
    </citation>
    <scope>NUCLEOTIDE SEQUENCE [LARGE SCALE GENOMIC DNA]</scope>
    <source>
        <strain evidence="7 8">CBS 120377</strain>
    </source>
</reference>
<comment type="similarity">
    <text evidence="5">Belongs to the cytochrome P450 family.</text>
</comment>
<evidence type="ECO:0000256" key="6">
    <source>
        <dbReference type="SAM" id="Phobius"/>
    </source>
</evidence>
<dbReference type="PRINTS" id="PR00385">
    <property type="entry name" value="P450"/>
</dbReference>
<dbReference type="AlphaFoldDB" id="A0A194WU12"/>
<feature type="binding site" description="axial binding residue" evidence="4">
    <location>
        <position position="475"/>
    </location>
    <ligand>
        <name>heme</name>
        <dbReference type="ChEBI" id="CHEBI:30413"/>
    </ligand>
    <ligandPart>
        <name>Fe</name>
        <dbReference type="ChEBI" id="CHEBI:18248"/>
    </ligandPart>
</feature>
<evidence type="ECO:0000256" key="5">
    <source>
        <dbReference type="RuleBase" id="RU000461"/>
    </source>
</evidence>
<dbReference type="SUPFAM" id="SSF48264">
    <property type="entry name" value="Cytochrome P450"/>
    <property type="match status" value="1"/>
</dbReference>
<keyword evidence="5" id="KW-0560">Oxidoreductase</keyword>
<dbReference type="GO" id="GO:0005506">
    <property type="term" value="F:iron ion binding"/>
    <property type="evidence" value="ECO:0007669"/>
    <property type="project" value="InterPro"/>
</dbReference>
<evidence type="ECO:0000256" key="1">
    <source>
        <dbReference type="ARBA" id="ARBA00001971"/>
    </source>
</evidence>
<dbReference type="InterPro" id="IPR017972">
    <property type="entry name" value="Cyt_P450_CS"/>
</dbReference>
<feature type="transmembrane region" description="Helical" evidence="6">
    <location>
        <begin position="7"/>
        <end position="28"/>
    </location>
</feature>
<dbReference type="EMBL" id="KQ947426">
    <property type="protein sequence ID" value="KUJ11448.1"/>
    <property type="molecule type" value="Genomic_DNA"/>
</dbReference>
<keyword evidence="4 5" id="KW-0349">Heme</keyword>
<evidence type="ECO:0000256" key="2">
    <source>
        <dbReference type="ARBA" id="ARBA00022723"/>
    </source>
</evidence>
<comment type="cofactor">
    <cofactor evidence="1 4">
        <name>heme</name>
        <dbReference type="ChEBI" id="CHEBI:30413"/>
    </cofactor>
</comment>
<gene>
    <name evidence="7" type="ORF">LY89DRAFT_674042</name>
</gene>
<keyword evidence="3 4" id="KW-0408">Iron</keyword>
<evidence type="ECO:0000256" key="3">
    <source>
        <dbReference type="ARBA" id="ARBA00023004"/>
    </source>
</evidence>
<dbReference type="GO" id="GO:0020037">
    <property type="term" value="F:heme binding"/>
    <property type="evidence" value="ECO:0007669"/>
    <property type="project" value="InterPro"/>
</dbReference>
<dbReference type="OrthoDB" id="1470350at2759"/>
<dbReference type="CDD" id="cd11061">
    <property type="entry name" value="CYP67-like"/>
    <property type="match status" value="1"/>
</dbReference>
<keyword evidence="6" id="KW-1133">Transmembrane helix</keyword>
<evidence type="ECO:0000313" key="8">
    <source>
        <dbReference type="Proteomes" id="UP000070700"/>
    </source>
</evidence>
<dbReference type="InterPro" id="IPR036396">
    <property type="entry name" value="Cyt_P450_sf"/>
</dbReference>
<dbReference type="Proteomes" id="UP000070700">
    <property type="component" value="Unassembled WGS sequence"/>
</dbReference>